<keyword evidence="11" id="KW-0472">Membrane</keyword>
<dbReference type="InterPro" id="IPR006683">
    <property type="entry name" value="Thioestr_dom"/>
</dbReference>
<dbReference type="Proteomes" id="UP000565089">
    <property type="component" value="Unassembled WGS sequence"/>
</dbReference>
<accession>A0A7W7DHM1</accession>
<evidence type="ECO:0000256" key="1">
    <source>
        <dbReference type="ARBA" id="ARBA00004170"/>
    </source>
</evidence>
<comment type="catalytic activity">
    <reaction evidence="22">
        <text>dodecanoyl-CoA + H2O = dodecanoate + CoA + H(+)</text>
        <dbReference type="Rhea" id="RHEA:30135"/>
        <dbReference type="ChEBI" id="CHEBI:15377"/>
        <dbReference type="ChEBI" id="CHEBI:15378"/>
        <dbReference type="ChEBI" id="CHEBI:18262"/>
        <dbReference type="ChEBI" id="CHEBI:57287"/>
        <dbReference type="ChEBI" id="CHEBI:57375"/>
    </reaction>
    <physiologicalReaction direction="left-to-right" evidence="22">
        <dbReference type="Rhea" id="RHEA:30136"/>
    </physiologicalReaction>
</comment>
<evidence type="ECO:0000256" key="5">
    <source>
        <dbReference type="ARBA" id="ARBA00022490"/>
    </source>
</evidence>
<proteinExistence type="inferred from homology"/>
<evidence type="ECO:0000256" key="12">
    <source>
        <dbReference type="ARBA" id="ARBA00023273"/>
    </source>
</evidence>
<evidence type="ECO:0000256" key="19">
    <source>
        <dbReference type="ARBA" id="ARBA00047588"/>
    </source>
</evidence>
<dbReference type="SUPFAM" id="SSF54637">
    <property type="entry name" value="Thioesterase/thiol ester dehydrase-isomerase"/>
    <property type="match status" value="1"/>
</dbReference>
<comment type="subcellular location">
    <subcellularLocation>
        <location evidence="3">Cell projection</location>
        <location evidence="3">Ruffle membrane</location>
    </subcellularLocation>
    <subcellularLocation>
        <location evidence="2">Cytoplasm</location>
    </subcellularLocation>
    <subcellularLocation>
        <location evidence="1">Membrane</location>
        <topology evidence="1">Peripheral membrane protein</topology>
    </subcellularLocation>
</comment>
<dbReference type="PANTHER" id="PTHR12418:SF19">
    <property type="entry name" value="ACYL-COENZYME A THIOESTERASE THEM4"/>
    <property type="match status" value="1"/>
</dbReference>
<keyword evidence="5" id="KW-0963">Cytoplasm</keyword>
<evidence type="ECO:0000313" key="26">
    <source>
        <dbReference type="Proteomes" id="UP000565089"/>
    </source>
</evidence>
<keyword evidence="4" id="KW-1003">Cell membrane</keyword>
<dbReference type="GO" id="GO:0016787">
    <property type="term" value="F:hydrolase activity"/>
    <property type="evidence" value="ECO:0007669"/>
    <property type="project" value="UniProtKB-KW"/>
</dbReference>
<comment type="similarity">
    <text evidence="15">Belongs to the THEM4/THEM5 thioesterase family.</text>
</comment>
<dbReference type="GO" id="GO:0006631">
    <property type="term" value="P:fatty acid metabolic process"/>
    <property type="evidence" value="ECO:0007669"/>
    <property type="project" value="UniProtKB-KW"/>
</dbReference>
<evidence type="ECO:0000256" key="22">
    <source>
        <dbReference type="ARBA" id="ARBA00048074"/>
    </source>
</evidence>
<evidence type="ECO:0000256" key="23">
    <source>
        <dbReference type="ARBA" id="ARBA00048180"/>
    </source>
</evidence>
<evidence type="ECO:0000256" key="2">
    <source>
        <dbReference type="ARBA" id="ARBA00004496"/>
    </source>
</evidence>
<evidence type="ECO:0000256" key="6">
    <source>
        <dbReference type="ARBA" id="ARBA00022703"/>
    </source>
</evidence>
<evidence type="ECO:0000256" key="16">
    <source>
        <dbReference type="ARBA" id="ARBA00038848"/>
    </source>
</evidence>
<comment type="catalytic activity">
    <reaction evidence="13">
        <text>(5Z,8Z,11Z,14Z)-eicosatetraenoyl-CoA + H2O = (5Z,8Z,11Z,14Z)-eicosatetraenoate + CoA + H(+)</text>
        <dbReference type="Rhea" id="RHEA:40151"/>
        <dbReference type="ChEBI" id="CHEBI:15377"/>
        <dbReference type="ChEBI" id="CHEBI:15378"/>
        <dbReference type="ChEBI" id="CHEBI:32395"/>
        <dbReference type="ChEBI" id="CHEBI:57287"/>
        <dbReference type="ChEBI" id="CHEBI:57368"/>
    </reaction>
    <physiologicalReaction direction="left-to-right" evidence="13">
        <dbReference type="Rhea" id="RHEA:40152"/>
    </physiologicalReaction>
</comment>
<dbReference type="PANTHER" id="PTHR12418">
    <property type="entry name" value="ACYL-COENZYME A THIOESTERASE THEM4"/>
    <property type="match status" value="1"/>
</dbReference>
<evidence type="ECO:0000256" key="3">
    <source>
        <dbReference type="ARBA" id="ARBA00004632"/>
    </source>
</evidence>
<keyword evidence="26" id="KW-1185">Reference proteome</keyword>
<dbReference type="CDD" id="cd03443">
    <property type="entry name" value="PaaI_thioesterase"/>
    <property type="match status" value="1"/>
</dbReference>
<feature type="domain" description="Thioesterase" evidence="24">
    <location>
        <begin position="133"/>
        <end position="203"/>
    </location>
</feature>
<keyword evidence="8" id="KW-0276">Fatty acid metabolism</keyword>
<dbReference type="RefSeq" id="WP_184906739.1">
    <property type="nucleotide sequence ID" value="NZ_JACHMS010000001.1"/>
</dbReference>
<dbReference type="GO" id="GO:0005737">
    <property type="term" value="C:cytoplasm"/>
    <property type="evidence" value="ECO:0007669"/>
    <property type="project" value="UniProtKB-SubCell"/>
</dbReference>
<dbReference type="Gene3D" id="3.10.129.10">
    <property type="entry name" value="Hotdog Thioesterase"/>
    <property type="match status" value="1"/>
</dbReference>
<comment type="catalytic activity">
    <reaction evidence="21">
        <text>decanoyl-CoA + H2O = decanoate + CoA + H(+)</text>
        <dbReference type="Rhea" id="RHEA:40059"/>
        <dbReference type="ChEBI" id="CHEBI:15377"/>
        <dbReference type="ChEBI" id="CHEBI:15378"/>
        <dbReference type="ChEBI" id="CHEBI:27689"/>
        <dbReference type="ChEBI" id="CHEBI:57287"/>
        <dbReference type="ChEBI" id="CHEBI:61430"/>
    </reaction>
    <physiologicalReaction direction="left-to-right" evidence="21">
        <dbReference type="Rhea" id="RHEA:40060"/>
    </physiologicalReaction>
</comment>
<comment type="catalytic activity">
    <reaction evidence="14">
        <text>(9Z)-octadecenoyl-CoA + H2O = (9Z)-octadecenoate + CoA + H(+)</text>
        <dbReference type="Rhea" id="RHEA:40139"/>
        <dbReference type="ChEBI" id="CHEBI:15377"/>
        <dbReference type="ChEBI" id="CHEBI:15378"/>
        <dbReference type="ChEBI" id="CHEBI:30823"/>
        <dbReference type="ChEBI" id="CHEBI:57287"/>
        <dbReference type="ChEBI" id="CHEBI:57387"/>
    </reaction>
    <physiologicalReaction direction="left-to-right" evidence="14">
        <dbReference type="Rhea" id="RHEA:40140"/>
    </physiologicalReaction>
</comment>
<comment type="catalytic activity">
    <reaction evidence="23">
        <text>tetradecanoyl-CoA + H2O = tetradecanoate + CoA + H(+)</text>
        <dbReference type="Rhea" id="RHEA:40119"/>
        <dbReference type="ChEBI" id="CHEBI:15377"/>
        <dbReference type="ChEBI" id="CHEBI:15378"/>
        <dbReference type="ChEBI" id="CHEBI:30807"/>
        <dbReference type="ChEBI" id="CHEBI:57287"/>
        <dbReference type="ChEBI" id="CHEBI:57385"/>
    </reaction>
    <physiologicalReaction direction="left-to-right" evidence="23">
        <dbReference type="Rhea" id="RHEA:40120"/>
    </physiologicalReaction>
</comment>
<dbReference type="EC" id="3.1.2.2" evidence="16"/>
<protein>
    <recommendedName>
        <fullName evidence="17">Acyl-coenzyme A thioesterase THEM4</fullName>
        <ecNumber evidence="16">3.1.2.2</ecNumber>
    </recommendedName>
    <alternativeName>
        <fullName evidence="18">Thioesterase superfamily member 4</fullName>
    </alternativeName>
</protein>
<dbReference type="InterPro" id="IPR052365">
    <property type="entry name" value="THEM4/THEM5_acyl-CoA_thioest"/>
</dbReference>
<dbReference type="EMBL" id="JACHMS010000001">
    <property type="protein sequence ID" value="MBB4710129.1"/>
    <property type="molecule type" value="Genomic_DNA"/>
</dbReference>
<comment type="caution">
    <text evidence="25">The sequence shown here is derived from an EMBL/GenBank/DDBJ whole genome shotgun (WGS) entry which is preliminary data.</text>
</comment>
<dbReference type="Pfam" id="PF03061">
    <property type="entry name" value="4HBT"/>
    <property type="match status" value="1"/>
</dbReference>
<dbReference type="InterPro" id="IPR029069">
    <property type="entry name" value="HotDog_dom_sf"/>
</dbReference>
<keyword evidence="9" id="KW-0809">Transit peptide</keyword>
<name>A0A7W7DHM1_9ACTN</name>
<evidence type="ECO:0000256" key="15">
    <source>
        <dbReference type="ARBA" id="ARBA00038456"/>
    </source>
</evidence>
<evidence type="ECO:0000256" key="9">
    <source>
        <dbReference type="ARBA" id="ARBA00022946"/>
    </source>
</evidence>
<keyword evidence="7" id="KW-0378">Hydrolase</keyword>
<evidence type="ECO:0000256" key="4">
    <source>
        <dbReference type="ARBA" id="ARBA00022475"/>
    </source>
</evidence>
<evidence type="ECO:0000256" key="18">
    <source>
        <dbReference type="ARBA" id="ARBA00043210"/>
    </source>
</evidence>
<dbReference type="GeneID" id="95792107"/>
<evidence type="ECO:0000313" key="25">
    <source>
        <dbReference type="EMBL" id="MBB4710129.1"/>
    </source>
</evidence>
<evidence type="ECO:0000256" key="17">
    <source>
        <dbReference type="ARBA" id="ARBA00040123"/>
    </source>
</evidence>
<evidence type="ECO:0000256" key="21">
    <source>
        <dbReference type="ARBA" id="ARBA00047969"/>
    </source>
</evidence>
<dbReference type="GO" id="GO:0016020">
    <property type="term" value="C:membrane"/>
    <property type="evidence" value="ECO:0007669"/>
    <property type="project" value="UniProtKB-SubCell"/>
</dbReference>
<reference evidence="25 26" key="1">
    <citation type="submission" date="2020-08" db="EMBL/GenBank/DDBJ databases">
        <title>Sequencing the genomes of 1000 actinobacteria strains.</title>
        <authorList>
            <person name="Klenk H.-P."/>
        </authorList>
    </citation>
    <scope>NUCLEOTIDE SEQUENCE [LARGE SCALE GENOMIC DNA]</scope>
    <source>
        <strain evidence="25 26">DSM 40483</strain>
    </source>
</reference>
<keyword evidence="10" id="KW-0443">Lipid metabolism</keyword>
<evidence type="ECO:0000256" key="8">
    <source>
        <dbReference type="ARBA" id="ARBA00022832"/>
    </source>
</evidence>
<comment type="catalytic activity">
    <reaction evidence="20">
        <text>hexadecanoyl-CoA + H2O = hexadecanoate + CoA + H(+)</text>
        <dbReference type="Rhea" id="RHEA:16645"/>
        <dbReference type="ChEBI" id="CHEBI:7896"/>
        <dbReference type="ChEBI" id="CHEBI:15377"/>
        <dbReference type="ChEBI" id="CHEBI:15378"/>
        <dbReference type="ChEBI" id="CHEBI:57287"/>
        <dbReference type="ChEBI" id="CHEBI:57379"/>
        <dbReference type="EC" id="3.1.2.2"/>
    </reaction>
    <physiologicalReaction direction="left-to-right" evidence="20">
        <dbReference type="Rhea" id="RHEA:16646"/>
    </physiologicalReaction>
</comment>
<evidence type="ECO:0000256" key="20">
    <source>
        <dbReference type="ARBA" id="ARBA00047734"/>
    </source>
</evidence>
<evidence type="ECO:0000256" key="14">
    <source>
        <dbReference type="ARBA" id="ARBA00037002"/>
    </source>
</evidence>
<keyword evidence="12" id="KW-0966">Cell projection</keyword>
<dbReference type="AlphaFoldDB" id="A0A7W7DHM1"/>
<evidence type="ECO:0000256" key="11">
    <source>
        <dbReference type="ARBA" id="ARBA00023136"/>
    </source>
</evidence>
<comment type="catalytic activity">
    <reaction evidence="19">
        <text>octanoyl-CoA + H2O = octanoate + CoA + H(+)</text>
        <dbReference type="Rhea" id="RHEA:30143"/>
        <dbReference type="ChEBI" id="CHEBI:15377"/>
        <dbReference type="ChEBI" id="CHEBI:15378"/>
        <dbReference type="ChEBI" id="CHEBI:25646"/>
        <dbReference type="ChEBI" id="CHEBI:57287"/>
        <dbReference type="ChEBI" id="CHEBI:57386"/>
    </reaction>
    <physiologicalReaction direction="left-to-right" evidence="19">
        <dbReference type="Rhea" id="RHEA:30144"/>
    </physiologicalReaction>
</comment>
<evidence type="ECO:0000256" key="7">
    <source>
        <dbReference type="ARBA" id="ARBA00022801"/>
    </source>
</evidence>
<evidence type="ECO:0000256" key="13">
    <source>
        <dbReference type="ARBA" id="ARBA00035852"/>
    </source>
</evidence>
<evidence type="ECO:0000259" key="24">
    <source>
        <dbReference type="Pfam" id="PF03061"/>
    </source>
</evidence>
<evidence type="ECO:0000256" key="10">
    <source>
        <dbReference type="ARBA" id="ARBA00023098"/>
    </source>
</evidence>
<organism evidence="25 26">
    <name type="scientific">Streptomyces luteogriseus</name>
    <dbReference type="NCBI Taxonomy" id="68233"/>
    <lineage>
        <taxon>Bacteria</taxon>
        <taxon>Bacillati</taxon>
        <taxon>Actinomycetota</taxon>
        <taxon>Actinomycetes</taxon>
        <taxon>Kitasatosporales</taxon>
        <taxon>Streptomycetaceae</taxon>
        <taxon>Streptomyces</taxon>
    </lineage>
</organism>
<sequence length="234" mass="24743">MHTSLTDPPPTGTATDPTRATAEEEELEDQKAAITHLGHELRALVEATVRTAASPDTLHRVADGVRAVTSQLTGRRRSRAEIPEVDEFPTGTRIYSPVTGAGSPLAPPVQVKPTADGLVGHCTLGIAHEGPPGYGHGGMSAMLLDELMGRVCAAAGTPGLTVSLQMRYHRPVPLETPLRILARVTGTDGRKIFVSGSITTQTDPDANLVTADGVFIAPDLHRTRTLFPGLQAER</sequence>
<keyword evidence="6" id="KW-0053">Apoptosis</keyword>
<gene>
    <name evidence="25" type="ORF">BJ965_000011</name>
</gene>